<dbReference type="RefSeq" id="WP_185299290.1">
    <property type="nucleotide sequence ID" value="NZ_CP045702.1"/>
</dbReference>
<dbReference type="AlphaFoldDB" id="A0A7G7BKC1"/>
<sequence>MFRPAPRSWLLLAVPVLALVVLVAWQAYRPAASEPRAYSRLDLPSEPLKDIPVPGPGSPTAQLSRCGVDDWPRPAARGEGEQARDPQLVFGGWDSNAPGADQPGRPRFTVHLALRPERLPLLLTAPLAVGNVTLDIFGPHGEGRRASARGLSATVVDESLAGKPVKAPKSGTFRVEPGANLLLDVDLPPAAVCPGYSVIDAGRCLPETTNDAADCPVLTLTLTDPAVRAYRAVRTGKPPAGLSDRLVAVSDEPDVTKV</sequence>
<dbReference type="KEGG" id="sfiy:F0344_15145"/>
<evidence type="ECO:0000313" key="2">
    <source>
        <dbReference type="Proteomes" id="UP000515307"/>
    </source>
</evidence>
<proteinExistence type="predicted"/>
<reference evidence="2" key="1">
    <citation type="submission" date="2019-10" db="EMBL/GenBank/DDBJ databases">
        <title>Antimicrobial potential of Antarctic Bacteria.</title>
        <authorList>
            <person name="Benaud N."/>
            <person name="Edwards R.J."/>
            <person name="Ferrari B.C."/>
        </authorList>
    </citation>
    <scope>NUCLEOTIDE SEQUENCE [LARGE SCALE GENOMIC DNA]</scope>
    <source>
        <strain evidence="2">NBSH44</strain>
    </source>
</reference>
<organism evidence="1 2">
    <name type="scientific">Streptomyces finlayi</name>
    <dbReference type="NCBI Taxonomy" id="67296"/>
    <lineage>
        <taxon>Bacteria</taxon>
        <taxon>Bacillati</taxon>
        <taxon>Actinomycetota</taxon>
        <taxon>Actinomycetes</taxon>
        <taxon>Kitasatosporales</taxon>
        <taxon>Streptomycetaceae</taxon>
        <taxon>Streptomyces</taxon>
    </lineage>
</organism>
<dbReference type="Proteomes" id="UP000515307">
    <property type="component" value="Chromosome"/>
</dbReference>
<evidence type="ECO:0000313" key="1">
    <source>
        <dbReference type="EMBL" id="QNE75786.1"/>
    </source>
</evidence>
<accession>A0A7G7BKC1</accession>
<gene>
    <name evidence="1" type="ORF">F0344_15145</name>
</gene>
<protein>
    <submittedName>
        <fullName evidence="1">Uncharacterized protein</fullName>
    </submittedName>
</protein>
<dbReference type="EMBL" id="CP045702">
    <property type="protein sequence ID" value="QNE75786.1"/>
    <property type="molecule type" value="Genomic_DNA"/>
</dbReference>
<name>A0A7G7BKC1_9ACTN</name>
<keyword evidence="2" id="KW-1185">Reference proteome</keyword>